<sequence>MDSPPQEATAFPEGHLPNMQEAARALANRDIPLVEYGQQIQWRFGYDVVLTAMPDALLSLSSQILSDHGSPRVSPSTVENYRHTASEDGCIVHKLDSASLIYLYPLSLVGFTLRDTVEAESTFDPTLKILTPQPRVYMSSLICYLLEHPLEDCTRRRVTNDLLSFITFYVLRYEPLDTKSGESAEDESEEAYQERIEEGLKMMKSWDWDADEKDYLPIAESVVRDCRSIETLTSCG</sequence>
<evidence type="ECO:0000313" key="2">
    <source>
        <dbReference type="Proteomes" id="UP000019376"/>
    </source>
</evidence>
<organism evidence="1 2">
    <name type="scientific">Penicillium oxalicum (strain 114-2 / CGMCC 5302)</name>
    <name type="common">Penicillium decumbens</name>
    <dbReference type="NCBI Taxonomy" id="933388"/>
    <lineage>
        <taxon>Eukaryota</taxon>
        <taxon>Fungi</taxon>
        <taxon>Dikarya</taxon>
        <taxon>Ascomycota</taxon>
        <taxon>Pezizomycotina</taxon>
        <taxon>Eurotiomycetes</taxon>
        <taxon>Eurotiomycetidae</taxon>
        <taxon>Eurotiales</taxon>
        <taxon>Aspergillaceae</taxon>
        <taxon>Penicillium</taxon>
    </lineage>
</organism>
<dbReference type="eggNOG" id="ENOG502SX93">
    <property type="taxonomic scope" value="Eukaryota"/>
</dbReference>
<keyword evidence="2" id="KW-1185">Reference proteome</keyword>
<accession>S8AN07</accession>
<proteinExistence type="predicted"/>
<dbReference type="AlphaFoldDB" id="S8AN07"/>
<gene>
    <name evidence="1" type="ORF">PDE_02226</name>
</gene>
<dbReference type="PhylomeDB" id="S8AN07"/>
<reference evidence="1 2" key="1">
    <citation type="journal article" date="2013" name="PLoS ONE">
        <title>Genomic and secretomic analyses reveal unique features of the lignocellulolytic enzyme system of Penicillium decumbens.</title>
        <authorList>
            <person name="Liu G."/>
            <person name="Zhang L."/>
            <person name="Wei X."/>
            <person name="Zou G."/>
            <person name="Qin Y."/>
            <person name="Ma L."/>
            <person name="Li J."/>
            <person name="Zheng H."/>
            <person name="Wang S."/>
            <person name="Wang C."/>
            <person name="Xun L."/>
            <person name="Zhao G.-P."/>
            <person name="Zhou Z."/>
            <person name="Qu Y."/>
        </authorList>
    </citation>
    <scope>NUCLEOTIDE SEQUENCE [LARGE SCALE GENOMIC DNA]</scope>
    <source>
        <strain evidence="2">114-2 / CGMCC 5302</strain>
    </source>
</reference>
<name>S8AN07_PENO1</name>
<dbReference type="Proteomes" id="UP000019376">
    <property type="component" value="Unassembled WGS sequence"/>
</dbReference>
<dbReference type="EMBL" id="KB644410">
    <property type="protein sequence ID" value="EPS27283.1"/>
    <property type="molecule type" value="Genomic_DNA"/>
</dbReference>
<evidence type="ECO:0000313" key="1">
    <source>
        <dbReference type="EMBL" id="EPS27283.1"/>
    </source>
</evidence>
<protein>
    <submittedName>
        <fullName evidence="1">Uncharacterized protein</fullName>
    </submittedName>
</protein>
<dbReference type="HOGENOM" id="CLU_045154_0_0_1"/>
<dbReference type="OrthoDB" id="4202165at2759"/>